<dbReference type="Proteomes" id="UP001230220">
    <property type="component" value="Unassembled WGS sequence"/>
</dbReference>
<dbReference type="Gene3D" id="3.30.1940.10">
    <property type="entry name" value="YtpR-like"/>
    <property type="match status" value="1"/>
</dbReference>
<keyword evidence="6" id="KW-1185">Reference proteome</keyword>
<gene>
    <name evidence="5" type="ORF">J2S15_003633</name>
</gene>
<evidence type="ECO:0000259" key="4">
    <source>
        <dbReference type="PROSITE" id="PS50886"/>
    </source>
</evidence>
<evidence type="ECO:0000256" key="1">
    <source>
        <dbReference type="ARBA" id="ARBA00022555"/>
    </source>
</evidence>
<evidence type="ECO:0000256" key="2">
    <source>
        <dbReference type="ARBA" id="ARBA00022884"/>
    </source>
</evidence>
<dbReference type="InterPro" id="IPR002547">
    <property type="entry name" value="tRNA-bd_dom"/>
</dbReference>
<comment type="caution">
    <text evidence="5">The sequence shown here is derived from an EMBL/GenBank/DDBJ whole genome shotgun (WGS) entry which is preliminary data.</text>
</comment>
<dbReference type="InterPro" id="IPR012340">
    <property type="entry name" value="NA-bd_OB-fold"/>
</dbReference>
<dbReference type="SUPFAM" id="SSF50249">
    <property type="entry name" value="Nucleic acid-binding proteins"/>
    <property type="match status" value="1"/>
</dbReference>
<evidence type="ECO:0000313" key="5">
    <source>
        <dbReference type="EMBL" id="MDQ0362872.1"/>
    </source>
</evidence>
<dbReference type="PROSITE" id="PS50886">
    <property type="entry name" value="TRBD"/>
    <property type="match status" value="1"/>
</dbReference>
<protein>
    <submittedName>
        <fullName evidence="5">tRNA-binding protein</fullName>
    </submittedName>
</protein>
<evidence type="ECO:0000256" key="3">
    <source>
        <dbReference type="PROSITE-ProRule" id="PRU00209"/>
    </source>
</evidence>
<dbReference type="InterPro" id="IPR037154">
    <property type="entry name" value="YtpR-like_sf"/>
</dbReference>
<name>A0ABU0E7K7_9FIRM</name>
<keyword evidence="1 3" id="KW-0820">tRNA-binding</keyword>
<dbReference type="EMBL" id="JAUSUR010000008">
    <property type="protein sequence ID" value="MDQ0362872.1"/>
    <property type="molecule type" value="Genomic_DNA"/>
</dbReference>
<dbReference type="InterPro" id="IPR033714">
    <property type="entry name" value="tRNA_bind_bactPheRS"/>
</dbReference>
<keyword evidence="2 3" id="KW-0694">RNA-binding</keyword>
<dbReference type="CDD" id="cd02796">
    <property type="entry name" value="tRNA_bind_bactPheRS"/>
    <property type="match status" value="1"/>
</dbReference>
<accession>A0ABU0E7K7</accession>
<reference evidence="5 6" key="1">
    <citation type="submission" date="2023-07" db="EMBL/GenBank/DDBJ databases">
        <title>Genomic Encyclopedia of Type Strains, Phase IV (KMG-IV): sequencing the most valuable type-strain genomes for metagenomic binning, comparative biology and taxonomic classification.</title>
        <authorList>
            <person name="Goeker M."/>
        </authorList>
    </citation>
    <scope>NUCLEOTIDE SEQUENCE [LARGE SCALE GENOMIC DNA]</scope>
    <source>
        <strain evidence="5 6">DSM 16784</strain>
    </source>
</reference>
<proteinExistence type="predicted"/>
<dbReference type="RefSeq" id="WP_307411034.1">
    <property type="nucleotide sequence ID" value="NZ_JAUSUR010000008.1"/>
</dbReference>
<evidence type="ECO:0000313" key="6">
    <source>
        <dbReference type="Proteomes" id="UP001230220"/>
    </source>
</evidence>
<dbReference type="Gene3D" id="2.40.50.140">
    <property type="entry name" value="Nucleic acid-binding proteins"/>
    <property type="match status" value="1"/>
</dbReference>
<dbReference type="Pfam" id="PF01588">
    <property type="entry name" value="tRNA_bind"/>
    <property type="match status" value="1"/>
</dbReference>
<feature type="domain" description="TRNA-binding" evidence="4">
    <location>
        <begin position="86"/>
        <end position="195"/>
    </location>
</feature>
<dbReference type="NCBIfam" id="NF045760">
    <property type="entry name" value="YtpR"/>
    <property type="match status" value="1"/>
</dbReference>
<organism evidence="5 6">
    <name type="scientific">Breznakia pachnodae</name>
    <dbReference type="NCBI Taxonomy" id="265178"/>
    <lineage>
        <taxon>Bacteria</taxon>
        <taxon>Bacillati</taxon>
        <taxon>Bacillota</taxon>
        <taxon>Erysipelotrichia</taxon>
        <taxon>Erysipelotrichales</taxon>
        <taxon>Erysipelotrichaceae</taxon>
        <taxon>Breznakia</taxon>
    </lineage>
</organism>
<sequence>MIVRAFYNRQSFPDVLYVVLHERDVASIEKQENVTKLLDKDNEIVGYNIELKDFKTDKDGYQPMTFDLLRTINKELNRVFQEELIHDFKDYIVVGEVKECKEHPDSDHLHVCQVDIGDDILQIVCGAHNVAQGQKVVVCLENAVLPNGQLIKNGKLRGVKSSGMLASEYELGLIEEKKKGILVLKDDYQIGKPFFERVK</sequence>